<organism evidence="2 3">
    <name type="scientific">Hoyosella altamirensis</name>
    <dbReference type="NCBI Taxonomy" id="616997"/>
    <lineage>
        <taxon>Bacteria</taxon>
        <taxon>Bacillati</taxon>
        <taxon>Actinomycetota</taxon>
        <taxon>Actinomycetes</taxon>
        <taxon>Mycobacteriales</taxon>
        <taxon>Hoyosellaceae</taxon>
        <taxon>Hoyosella</taxon>
    </lineage>
</organism>
<dbReference type="RefSeq" id="WP_064442265.1">
    <property type="nucleotide sequence ID" value="NZ_BDDI01000022.1"/>
</dbReference>
<evidence type="ECO:0000256" key="1">
    <source>
        <dbReference type="SAM" id="Coils"/>
    </source>
</evidence>
<evidence type="ECO:0008006" key="4">
    <source>
        <dbReference type="Google" id="ProtNLM"/>
    </source>
</evidence>
<dbReference type="EMBL" id="JACHWS010000007">
    <property type="protein sequence ID" value="MBB3040134.1"/>
    <property type="molecule type" value="Genomic_DNA"/>
</dbReference>
<reference evidence="2 3" key="1">
    <citation type="submission" date="2020-08" db="EMBL/GenBank/DDBJ databases">
        <title>Sequencing the genomes of 1000 actinobacteria strains.</title>
        <authorList>
            <person name="Klenk H.-P."/>
        </authorList>
    </citation>
    <scope>NUCLEOTIDE SEQUENCE [LARGE SCALE GENOMIC DNA]</scope>
    <source>
        <strain evidence="2 3">DSM 45258</strain>
    </source>
</reference>
<dbReference type="Proteomes" id="UP000567922">
    <property type="component" value="Unassembled WGS sequence"/>
</dbReference>
<comment type="caution">
    <text evidence="2">The sequence shown here is derived from an EMBL/GenBank/DDBJ whole genome shotgun (WGS) entry which is preliminary data.</text>
</comment>
<dbReference type="InterPro" id="IPR056927">
    <property type="entry name" value="Phage_TAC"/>
</dbReference>
<name>A0A839RVT8_9ACTN</name>
<dbReference type="OrthoDB" id="4554487at2"/>
<gene>
    <name evidence="2" type="ORF">FHU29_004629</name>
</gene>
<proteinExistence type="predicted"/>
<sequence>MQAPDSTDDLAAKAEELDREEARLKKERAALAKKRKSAVVLEEDGTVIQPDEDEEWPHDTLEFADETWEVRKPKTQAIVMFSINSSKNAPQEVQTNATFKLLRNHMSEASYDRLTERMMDPDDAKGEFTPQMMGDLMAKIATIGTSRPIQPSRNSAK</sequence>
<protein>
    <recommendedName>
        <fullName evidence="4">Tail assembly chaperone</fullName>
    </recommendedName>
</protein>
<feature type="coiled-coil region" evidence="1">
    <location>
        <begin position="7"/>
        <end position="37"/>
    </location>
</feature>
<evidence type="ECO:0000313" key="2">
    <source>
        <dbReference type="EMBL" id="MBB3040134.1"/>
    </source>
</evidence>
<dbReference type="Pfam" id="PF23781">
    <property type="entry name" value="Phage_TAC_16"/>
    <property type="match status" value="1"/>
</dbReference>
<evidence type="ECO:0000313" key="3">
    <source>
        <dbReference type="Proteomes" id="UP000567922"/>
    </source>
</evidence>
<keyword evidence="3" id="KW-1185">Reference proteome</keyword>
<accession>A0A839RVT8</accession>
<dbReference type="AlphaFoldDB" id="A0A839RVT8"/>
<keyword evidence="1" id="KW-0175">Coiled coil</keyword>